<evidence type="ECO:0000313" key="2">
    <source>
        <dbReference type="Proteomes" id="UP001523262"/>
    </source>
</evidence>
<keyword evidence="2" id="KW-1185">Reference proteome</keyword>
<protein>
    <submittedName>
        <fullName evidence="1">Uncharacterized protein</fullName>
    </submittedName>
</protein>
<evidence type="ECO:0000313" key="1">
    <source>
        <dbReference type="EMBL" id="MCM2535849.1"/>
    </source>
</evidence>
<accession>A0ABT0WIE8</accession>
<gene>
    <name evidence="1" type="ORF">NDK43_30655</name>
</gene>
<reference evidence="1 2" key="1">
    <citation type="submission" date="2022-06" db="EMBL/GenBank/DDBJ databases">
        <authorList>
            <person name="Jeon C.O."/>
        </authorList>
    </citation>
    <scope>NUCLEOTIDE SEQUENCE [LARGE SCALE GENOMIC DNA]</scope>
    <source>
        <strain evidence="1 2">KCTC 13943</strain>
    </source>
</reference>
<sequence>MNRSKAVVGDMDTYWLHVRKGFIITVEVFKTPKQYKGFASCNKLGKEDVVGTAGHANKKECIQLAIKDLRENELVERYLS</sequence>
<name>A0ABT0WIE8_9BACI</name>
<comment type="caution">
    <text evidence="1">The sequence shown here is derived from an EMBL/GenBank/DDBJ whole genome shotgun (WGS) entry which is preliminary data.</text>
</comment>
<proteinExistence type="predicted"/>
<dbReference type="EMBL" id="JAMQCR010000003">
    <property type="protein sequence ID" value="MCM2535849.1"/>
    <property type="molecule type" value="Genomic_DNA"/>
</dbReference>
<organism evidence="1 2">
    <name type="scientific">Neobacillus pocheonensis</name>
    <dbReference type="NCBI Taxonomy" id="363869"/>
    <lineage>
        <taxon>Bacteria</taxon>
        <taxon>Bacillati</taxon>
        <taxon>Bacillota</taxon>
        <taxon>Bacilli</taxon>
        <taxon>Bacillales</taxon>
        <taxon>Bacillaceae</taxon>
        <taxon>Neobacillus</taxon>
    </lineage>
</organism>
<dbReference type="Proteomes" id="UP001523262">
    <property type="component" value="Unassembled WGS sequence"/>
</dbReference>